<keyword evidence="1" id="KW-1133">Transmembrane helix</keyword>
<evidence type="ECO:0000256" key="1">
    <source>
        <dbReference type="SAM" id="Phobius"/>
    </source>
</evidence>
<proteinExistence type="predicted"/>
<evidence type="ECO:0000313" key="3">
    <source>
        <dbReference type="Proteomes" id="UP000297396"/>
    </source>
</evidence>
<feature type="transmembrane region" description="Helical" evidence="1">
    <location>
        <begin position="31"/>
        <end position="47"/>
    </location>
</feature>
<dbReference type="Proteomes" id="UP000297396">
    <property type="component" value="Unassembled WGS sequence"/>
</dbReference>
<feature type="transmembrane region" description="Helical" evidence="1">
    <location>
        <begin position="59"/>
        <end position="78"/>
    </location>
</feature>
<keyword evidence="1" id="KW-0812">Transmembrane</keyword>
<dbReference type="AlphaFoldDB" id="A0A4Y9JQK8"/>
<name>A0A4Y9JQK8_9PAST</name>
<keyword evidence="1" id="KW-0472">Membrane</keyword>
<comment type="caution">
    <text evidence="2">The sequence shown here is derived from an EMBL/GenBank/DDBJ whole genome shotgun (WGS) entry which is preliminary data.</text>
</comment>
<evidence type="ECO:0000313" key="2">
    <source>
        <dbReference type="EMBL" id="TFV07981.1"/>
    </source>
</evidence>
<feature type="transmembrane region" description="Helical" evidence="1">
    <location>
        <begin position="98"/>
        <end position="116"/>
    </location>
</feature>
<dbReference type="EMBL" id="SPPA01000033">
    <property type="protein sequence ID" value="TFV07981.1"/>
    <property type="molecule type" value="Genomic_DNA"/>
</dbReference>
<accession>A0A4Y9JQK8</accession>
<feature type="transmembrane region" description="Helical" evidence="1">
    <location>
        <begin position="7"/>
        <end position="25"/>
    </location>
</feature>
<sequence length="125" mass="14508">MKIFSNYHTVIVIHSAFILIILTLLKNYGTNFFFTIEILPVAFWIFVRSKIKLEDNSIHYIVAILYFGIAITIASLSFEEIKMIINDLNFDAYFHNKILLNVFGWVGLPLCVTELIKTAQFKKDN</sequence>
<protein>
    <submittedName>
        <fullName evidence="2">Uncharacterized protein</fullName>
    </submittedName>
</protein>
<gene>
    <name evidence="2" type="ORF">E4T80_11545</name>
</gene>
<reference evidence="2 3" key="1">
    <citation type="submission" date="2019-03" db="EMBL/GenBank/DDBJ databases">
        <title>Diversity of the mouse oral microbiome.</title>
        <authorList>
            <person name="Joseph S."/>
            <person name="Aduse-Opoku J."/>
            <person name="Curtis M."/>
            <person name="Wade W."/>
            <person name="Hashim A."/>
        </authorList>
    </citation>
    <scope>NUCLEOTIDE SEQUENCE [LARGE SCALE GENOMIC DNA]</scope>
    <source>
        <strain evidence="2 3">WT12</strain>
    </source>
</reference>
<dbReference type="RefSeq" id="WP_135058549.1">
    <property type="nucleotide sequence ID" value="NZ_JADGLC010000033.1"/>
</dbReference>
<organism evidence="2 3">
    <name type="scientific">Muribacter muris</name>
    <dbReference type="NCBI Taxonomy" id="67855"/>
    <lineage>
        <taxon>Bacteria</taxon>
        <taxon>Pseudomonadati</taxon>
        <taxon>Pseudomonadota</taxon>
        <taxon>Gammaproteobacteria</taxon>
        <taxon>Pasteurellales</taxon>
        <taxon>Pasteurellaceae</taxon>
        <taxon>Muribacter</taxon>
    </lineage>
</organism>